<evidence type="ECO:0000256" key="8">
    <source>
        <dbReference type="ARBA" id="ARBA00047417"/>
    </source>
</evidence>
<dbReference type="EC" id="2.3.2.2" evidence="11"/>
<proteinExistence type="inferred from homology"/>
<evidence type="ECO:0000256" key="2">
    <source>
        <dbReference type="ARBA" id="ARBA00001089"/>
    </source>
</evidence>
<dbReference type="UniPathway" id="UPA00204"/>
<keyword evidence="4 11" id="KW-0808">Transferase</keyword>
<dbReference type="InterPro" id="IPR043137">
    <property type="entry name" value="GGT_ssub_C"/>
</dbReference>
<evidence type="ECO:0000256" key="4">
    <source>
        <dbReference type="ARBA" id="ARBA00022679"/>
    </source>
</evidence>
<evidence type="ECO:0000256" key="1">
    <source>
        <dbReference type="ARBA" id="ARBA00001049"/>
    </source>
</evidence>
<dbReference type="RefSeq" id="WP_148368582.1">
    <property type="nucleotide sequence ID" value="NZ_VSKM01000003.1"/>
</dbReference>
<keyword evidence="13" id="KW-1185">Reference proteome</keyword>
<dbReference type="InterPro" id="IPR043138">
    <property type="entry name" value="GGT_lsub"/>
</dbReference>
<dbReference type="NCBIfam" id="TIGR00066">
    <property type="entry name" value="g_glut_trans"/>
    <property type="match status" value="1"/>
</dbReference>
<sequence length="564" mass="61520">MKKHYLLILSVLTIWSCKTTTDNTTNTRGVIGEKAMVVSARVEASEIGKRILEHGGNAFDAMMATELALAVAYPYAGNIGGGGFMVYRLNNGDIGALDYREKAPSAATTNMYLDKNGDVIPELSTRGALAVGVPGTIAGVFAAHEKFGTLPIKTILTPVIALAKRGVVVTEKQEARLNEKRNDFLVTNTDTIHLAKHWKVHDTIAYPNLAKTLETIMLKGPDAFYKGDIAKTLVRFLKENGSIITEDDLAKYDAKWRTPVTFNYDDLRIISMSPPSSGGIALGQIMKSIAPFDLEAMGHNSVKAIQVIAEAERRAYADRSYYLGDPDFVTIPQDQLISEAYLKDRMATFSFEKATPSTEIEHGKVDIIESDETTHYSIVDQFGNAISVTTTLNSGYGSKLYCSELGFFLNNEMDDFSSKPGVPNVYGLIGAEANAILPEKRMLSTMTPTIVEKDGKLLMSVGTPGGSTIITSVLQTILNVHEYKMTMQDAVNAPRFHHQWLPDEIRMEPHSFSGAIIKELNEKGYITNETRTPVIGKVDGVLVLDNGTLEGGADKRGDDAAAGF</sequence>
<evidence type="ECO:0000313" key="13">
    <source>
        <dbReference type="Proteomes" id="UP000323324"/>
    </source>
</evidence>
<dbReference type="InterPro" id="IPR029055">
    <property type="entry name" value="Ntn_hydrolases_N"/>
</dbReference>
<dbReference type="SUPFAM" id="SSF56235">
    <property type="entry name" value="N-terminal nucleophile aminohydrolases (Ntn hydrolases)"/>
    <property type="match status" value="1"/>
</dbReference>
<evidence type="ECO:0000256" key="9">
    <source>
        <dbReference type="PIRSR" id="PIRSR600101-1"/>
    </source>
</evidence>
<evidence type="ECO:0000313" key="12">
    <source>
        <dbReference type="EMBL" id="TYB77293.1"/>
    </source>
</evidence>
<dbReference type="Pfam" id="PF01019">
    <property type="entry name" value="G_glu_transpept"/>
    <property type="match status" value="1"/>
</dbReference>
<gene>
    <name evidence="12" type="primary">ggt</name>
    <name evidence="12" type="ORF">ES676_03095</name>
</gene>
<feature type="binding site" evidence="10">
    <location>
        <begin position="391"/>
        <end position="393"/>
    </location>
    <ligand>
        <name>L-glutamate</name>
        <dbReference type="ChEBI" id="CHEBI:29985"/>
    </ligand>
</feature>
<evidence type="ECO:0000256" key="11">
    <source>
        <dbReference type="RuleBase" id="RU368036"/>
    </source>
</evidence>
<feature type="binding site" evidence="10">
    <location>
        <begin position="444"/>
        <end position="445"/>
    </location>
    <ligand>
        <name>L-glutamate</name>
        <dbReference type="ChEBI" id="CHEBI:29985"/>
    </ligand>
</feature>
<dbReference type="InterPro" id="IPR000101">
    <property type="entry name" value="GGT_peptidase"/>
</dbReference>
<comment type="PTM">
    <text evidence="11">Cleaved by autocatalysis into a large and a small subunit.</text>
</comment>
<dbReference type="Gene3D" id="1.10.246.130">
    <property type="match status" value="1"/>
</dbReference>
<feature type="binding site" evidence="10">
    <location>
        <position position="466"/>
    </location>
    <ligand>
        <name>L-glutamate</name>
        <dbReference type="ChEBI" id="CHEBI:29985"/>
    </ligand>
</feature>
<accession>A0A8H2QF53</accession>
<comment type="subunit">
    <text evidence="11">This enzyme consists of two polypeptide chains, which are synthesized in precursor form from a single polypeptide.</text>
</comment>
<dbReference type="EC" id="3.4.19.13" evidence="11"/>
<dbReference type="Proteomes" id="UP000323324">
    <property type="component" value="Unassembled WGS sequence"/>
</dbReference>
<keyword evidence="7 11" id="KW-0012">Acyltransferase</keyword>
<evidence type="ECO:0000256" key="5">
    <source>
        <dbReference type="ARBA" id="ARBA00022801"/>
    </source>
</evidence>
<evidence type="ECO:0000256" key="7">
    <source>
        <dbReference type="ARBA" id="ARBA00023315"/>
    </source>
</evidence>
<evidence type="ECO:0000256" key="10">
    <source>
        <dbReference type="PIRSR" id="PIRSR600101-2"/>
    </source>
</evidence>
<dbReference type="GO" id="GO:0006751">
    <property type="term" value="P:glutathione catabolic process"/>
    <property type="evidence" value="ECO:0007669"/>
    <property type="project" value="UniProtKB-UniRule"/>
</dbReference>
<dbReference type="PANTHER" id="PTHR43199">
    <property type="entry name" value="GLUTATHIONE HYDROLASE"/>
    <property type="match status" value="1"/>
</dbReference>
<comment type="catalytic activity">
    <reaction evidence="8 11">
        <text>an N-terminal (5-L-glutamyl)-[peptide] + an alpha-amino acid = 5-L-glutamyl amino acid + an N-terminal L-alpha-aminoacyl-[peptide]</text>
        <dbReference type="Rhea" id="RHEA:23904"/>
        <dbReference type="Rhea" id="RHEA-COMP:9780"/>
        <dbReference type="Rhea" id="RHEA-COMP:9795"/>
        <dbReference type="ChEBI" id="CHEBI:77644"/>
        <dbReference type="ChEBI" id="CHEBI:78597"/>
        <dbReference type="ChEBI" id="CHEBI:78599"/>
        <dbReference type="ChEBI" id="CHEBI:78608"/>
        <dbReference type="EC" id="2.3.2.2"/>
    </reaction>
</comment>
<keyword evidence="11" id="KW-0317">Glutathione biosynthesis</keyword>
<organism evidence="12 13">
    <name type="scientific">Bizionia saleffrena</name>
    <dbReference type="NCBI Taxonomy" id="291189"/>
    <lineage>
        <taxon>Bacteria</taxon>
        <taxon>Pseudomonadati</taxon>
        <taxon>Bacteroidota</taxon>
        <taxon>Flavobacteriia</taxon>
        <taxon>Flavobacteriales</taxon>
        <taxon>Flavobacteriaceae</taxon>
        <taxon>Bizionia</taxon>
    </lineage>
</organism>
<keyword evidence="5 11" id="KW-0378">Hydrolase</keyword>
<dbReference type="GO" id="GO:0006750">
    <property type="term" value="P:glutathione biosynthetic process"/>
    <property type="evidence" value="ECO:0007669"/>
    <property type="project" value="UniProtKB-KW"/>
</dbReference>
<dbReference type="GO" id="GO:0103068">
    <property type="term" value="F:leukotriene C4 gamma-glutamyl transferase activity"/>
    <property type="evidence" value="ECO:0007669"/>
    <property type="project" value="UniProtKB-EC"/>
</dbReference>
<comment type="catalytic activity">
    <reaction evidence="1 11">
        <text>an S-substituted glutathione + H2O = an S-substituted L-cysteinylglycine + L-glutamate</text>
        <dbReference type="Rhea" id="RHEA:59468"/>
        <dbReference type="ChEBI" id="CHEBI:15377"/>
        <dbReference type="ChEBI" id="CHEBI:29985"/>
        <dbReference type="ChEBI" id="CHEBI:90779"/>
        <dbReference type="ChEBI" id="CHEBI:143103"/>
        <dbReference type="EC" id="3.4.19.13"/>
    </reaction>
</comment>
<dbReference type="GO" id="GO:0036374">
    <property type="term" value="F:glutathione hydrolase activity"/>
    <property type="evidence" value="ECO:0007669"/>
    <property type="project" value="UniProtKB-UniRule"/>
</dbReference>
<comment type="catalytic activity">
    <reaction evidence="2 11">
        <text>glutathione + H2O = L-cysteinylglycine + L-glutamate</text>
        <dbReference type="Rhea" id="RHEA:28807"/>
        <dbReference type="ChEBI" id="CHEBI:15377"/>
        <dbReference type="ChEBI" id="CHEBI:29985"/>
        <dbReference type="ChEBI" id="CHEBI:57925"/>
        <dbReference type="ChEBI" id="CHEBI:61694"/>
        <dbReference type="EC" id="3.4.19.13"/>
    </reaction>
</comment>
<dbReference type="InterPro" id="IPR051792">
    <property type="entry name" value="GGT_bact"/>
</dbReference>
<dbReference type="PRINTS" id="PR01210">
    <property type="entry name" value="GGTRANSPTASE"/>
</dbReference>
<comment type="similarity">
    <text evidence="3 11">Belongs to the gamma-glutamyltransferase family.</text>
</comment>
<dbReference type="EMBL" id="VSKM01000003">
    <property type="protein sequence ID" value="TYB77293.1"/>
    <property type="molecule type" value="Genomic_DNA"/>
</dbReference>
<comment type="caution">
    <text evidence="12">The sequence shown here is derived from an EMBL/GenBank/DDBJ whole genome shotgun (WGS) entry which is preliminary data.</text>
</comment>
<feature type="binding site" evidence="10">
    <location>
        <position position="100"/>
    </location>
    <ligand>
        <name>L-glutamate</name>
        <dbReference type="ChEBI" id="CHEBI:29985"/>
    </ligand>
</feature>
<protein>
    <recommendedName>
        <fullName evidence="11">Glutathione hydrolase proenzyme</fullName>
        <ecNumber evidence="11">2.3.2.2</ecNumber>
        <ecNumber evidence="11">3.4.19.13</ecNumber>
    </recommendedName>
    <component>
        <recommendedName>
            <fullName evidence="11">Glutathione hydrolase large chain</fullName>
        </recommendedName>
    </component>
    <component>
        <recommendedName>
            <fullName evidence="11">Glutathione hydrolase small chain</fullName>
        </recommendedName>
    </component>
</protein>
<feature type="binding site" evidence="10">
    <location>
        <position position="415"/>
    </location>
    <ligand>
        <name>L-glutamate</name>
        <dbReference type="ChEBI" id="CHEBI:29985"/>
    </ligand>
</feature>
<keyword evidence="6 11" id="KW-0865">Zymogen</keyword>
<dbReference type="AlphaFoldDB" id="A0A8H2QF53"/>
<feature type="active site" description="Nucleophile" evidence="9">
    <location>
        <position position="373"/>
    </location>
</feature>
<reference evidence="12 13" key="1">
    <citation type="submission" date="2019-08" db="EMBL/GenBank/DDBJ databases">
        <title>Genomes of Antarctic Bizionia species.</title>
        <authorList>
            <person name="Bowman J.P."/>
        </authorList>
    </citation>
    <scope>NUCLEOTIDE SEQUENCE [LARGE SCALE GENOMIC DNA]</scope>
    <source>
        <strain evidence="12 13">HFD</strain>
    </source>
</reference>
<dbReference type="Gene3D" id="3.60.20.40">
    <property type="match status" value="1"/>
</dbReference>
<dbReference type="PANTHER" id="PTHR43199:SF1">
    <property type="entry name" value="GLUTATHIONE HYDROLASE PROENZYME"/>
    <property type="match status" value="1"/>
</dbReference>
<name>A0A8H2QF53_9FLAO</name>
<comment type="pathway">
    <text evidence="11">Sulfur metabolism; glutathione metabolism.</text>
</comment>
<evidence type="ECO:0000256" key="3">
    <source>
        <dbReference type="ARBA" id="ARBA00009381"/>
    </source>
</evidence>
<evidence type="ECO:0000256" key="6">
    <source>
        <dbReference type="ARBA" id="ARBA00023145"/>
    </source>
</evidence>